<gene>
    <name evidence="1" type="ORF">N8T08_006852</name>
</gene>
<organism evidence="1 2">
    <name type="scientific">Aspergillus melleus</name>
    <dbReference type="NCBI Taxonomy" id="138277"/>
    <lineage>
        <taxon>Eukaryota</taxon>
        <taxon>Fungi</taxon>
        <taxon>Dikarya</taxon>
        <taxon>Ascomycota</taxon>
        <taxon>Pezizomycotina</taxon>
        <taxon>Eurotiomycetes</taxon>
        <taxon>Eurotiomycetidae</taxon>
        <taxon>Eurotiales</taxon>
        <taxon>Aspergillaceae</taxon>
        <taxon>Aspergillus</taxon>
        <taxon>Aspergillus subgen. Circumdati</taxon>
    </lineage>
</organism>
<keyword evidence="2" id="KW-1185">Reference proteome</keyword>
<dbReference type="EMBL" id="JAOPJF010000041">
    <property type="protein sequence ID" value="KAK1143325.1"/>
    <property type="molecule type" value="Genomic_DNA"/>
</dbReference>
<sequence length="103" mass="11183">MRSVAMTRGLVSARSFSSSAFMRNVATSSLPAKKPVGAFRGGLVGFLAGSLTAGASVYYYILGEYRVSNEMLTEDISALQSATHRLQKYIGELESKVDQLRKK</sequence>
<accession>A0ACC3AZR2</accession>
<reference evidence="1 2" key="1">
    <citation type="journal article" date="2023" name="ACS Omega">
        <title>Identification of the Neoaspergillic Acid Biosynthesis Gene Cluster by Establishing an In Vitro CRISPR-Ribonucleoprotein Genetic System in Aspergillus melleus.</title>
        <authorList>
            <person name="Yuan B."/>
            <person name="Grau M.F."/>
            <person name="Murata R.M."/>
            <person name="Torok T."/>
            <person name="Venkateswaran K."/>
            <person name="Stajich J.E."/>
            <person name="Wang C.C.C."/>
        </authorList>
    </citation>
    <scope>NUCLEOTIDE SEQUENCE [LARGE SCALE GENOMIC DNA]</scope>
    <source>
        <strain evidence="1 2">IMV 1140</strain>
    </source>
</reference>
<evidence type="ECO:0000313" key="2">
    <source>
        <dbReference type="Proteomes" id="UP001177260"/>
    </source>
</evidence>
<protein>
    <submittedName>
        <fullName evidence="1">Uncharacterized protein</fullName>
    </submittedName>
</protein>
<dbReference type="Proteomes" id="UP001177260">
    <property type="component" value="Unassembled WGS sequence"/>
</dbReference>
<name>A0ACC3AZR2_9EURO</name>
<evidence type="ECO:0000313" key="1">
    <source>
        <dbReference type="EMBL" id="KAK1143325.1"/>
    </source>
</evidence>
<proteinExistence type="predicted"/>
<comment type="caution">
    <text evidence="1">The sequence shown here is derived from an EMBL/GenBank/DDBJ whole genome shotgun (WGS) entry which is preliminary data.</text>
</comment>